<dbReference type="AlphaFoldDB" id="A0A0F9EXA3"/>
<dbReference type="InterPro" id="IPR038720">
    <property type="entry name" value="YprB_RNase_H-like_dom"/>
</dbReference>
<dbReference type="GO" id="GO:0003676">
    <property type="term" value="F:nucleic acid binding"/>
    <property type="evidence" value="ECO:0007669"/>
    <property type="project" value="InterPro"/>
</dbReference>
<dbReference type="InterPro" id="IPR012337">
    <property type="entry name" value="RNaseH-like_sf"/>
</dbReference>
<name>A0A0F9EXA3_9ZZZZ</name>
<evidence type="ECO:0000259" key="1">
    <source>
        <dbReference type="Pfam" id="PF13482"/>
    </source>
</evidence>
<dbReference type="SUPFAM" id="SSF53098">
    <property type="entry name" value="Ribonuclease H-like"/>
    <property type="match status" value="1"/>
</dbReference>
<sequence length="312" mass="35792">MVEEPPGLEIRVEKAPEGAEAFVPEDDKKAVKFILEPEAPKVSTFVPYVPPFTPWRPVEPQMPIRRSLIIDIETTGNQPWESRLICISLMDPADPDLDVITIYDEEEEKTVRTFIEVLQQNGIEEVIGYNLLFDYRFIFAKCLRYRIAAPILDEQKLYDIMEIMEKGRRGFVYGRNKPGRLEDWTKFLFGESKLMTNREMLQAWGEGRVDDIIKYNRDDVRKTYKLWALAQLVLQPMPPSTETSSHAAEAIIPAAASPVAQPETLGDVPTGRTSEIPGYRRVVSRHSMAEQWIPETAKVYRDFITGLEEEAQ</sequence>
<organism evidence="2">
    <name type="scientific">marine sediment metagenome</name>
    <dbReference type="NCBI Taxonomy" id="412755"/>
    <lineage>
        <taxon>unclassified sequences</taxon>
        <taxon>metagenomes</taxon>
        <taxon>ecological metagenomes</taxon>
    </lineage>
</organism>
<gene>
    <name evidence="2" type="ORF">LCGC14_2021960</name>
</gene>
<dbReference type="Pfam" id="PF13482">
    <property type="entry name" value="RNase_H_2"/>
    <property type="match status" value="1"/>
</dbReference>
<protein>
    <recommendedName>
        <fullName evidence="1">YprB ribonuclease H-like domain-containing protein</fullName>
    </recommendedName>
</protein>
<evidence type="ECO:0000313" key="2">
    <source>
        <dbReference type="EMBL" id="KKL78723.1"/>
    </source>
</evidence>
<dbReference type="InterPro" id="IPR036397">
    <property type="entry name" value="RNaseH_sf"/>
</dbReference>
<feature type="domain" description="YprB ribonuclease H-like" evidence="1">
    <location>
        <begin position="68"/>
        <end position="227"/>
    </location>
</feature>
<proteinExistence type="predicted"/>
<accession>A0A0F9EXA3</accession>
<dbReference type="EMBL" id="LAZR01023368">
    <property type="protein sequence ID" value="KKL78723.1"/>
    <property type="molecule type" value="Genomic_DNA"/>
</dbReference>
<comment type="caution">
    <text evidence="2">The sequence shown here is derived from an EMBL/GenBank/DDBJ whole genome shotgun (WGS) entry which is preliminary data.</text>
</comment>
<reference evidence="2" key="1">
    <citation type="journal article" date="2015" name="Nature">
        <title>Complex archaea that bridge the gap between prokaryotes and eukaryotes.</title>
        <authorList>
            <person name="Spang A."/>
            <person name="Saw J.H."/>
            <person name="Jorgensen S.L."/>
            <person name="Zaremba-Niedzwiedzka K."/>
            <person name="Martijn J."/>
            <person name="Lind A.E."/>
            <person name="van Eijk R."/>
            <person name="Schleper C."/>
            <person name="Guy L."/>
            <person name="Ettema T.J."/>
        </authorList>
    </citation>
    <scope>NUCLEOTIDE SEQUENCE</scope>
</reference>
<dbReference type="Gene3D" id="3.30.420.10">
    <property type="entry name" value="Ribonuclease H-like superfamily/Ribonuclease H"/>
    <property type="match status" value="1"/>
</dbReference>